<evidence type="ECO:0000313" key="1">
    <source>
        <dbReference type="EMBL" id="PKC56065.1"/>
    </source>
</evidence>
<evidence type="ECO:0000313" key="2">
    <source>
        <dbReference type="Proteomes" id="UP000232688"/>
    </source>
</evidence>
<reference evidence="1 2" key="1">
    <citation type="submission" date="2017-10" db="EMBL/GenBank/DDBJ databases">
        <title>Extensive intraspecific genome diversity in a model arbuscular mycorrhizal fungus.</title>
        <authorList>
            <person name="Chen E.C.H."/>
            <person name="Morin E."/>
            <person name="Baudet D."/>
            <person name="Noel J."/>
            <person name="Ndikumana S."/>
            <person name="Charron P."/>
            <person name="St-Onge C."/>
            <person name="Giorgi J."/>
            <person name="Grigoriev I.V."/>
            <person name="Roux C."/>
            <person name="Martin F.M."/>
            <person name="Corradi N."/>
        </authorList>
    </citation>
    <scope>NUCLEOTIDE SEQUENCE [LARGE SCALE GENOMIC DNA]</scope>
    <source>
        <strain evidence="1 2">A1</strain>
    </source>
</reference>
<gene>
    <name evidence="1" type="ORF">RhiirA1_474561</name>
</gene>
<protein>
    <submittedName>
        <fullName evidence="1">Uncharacterized protein</fullName>
    </submittedName>
</protein>
<accession>A0A2N0QYC2</accession>
<reference evidence="1 2" key="2">
    <citation type="submission" date="2017-10" db="EMBL/GenBank/DDBJ databases">
        <title>Genome analyses suggest a sexual origin of heterokaryosis in a supposedly ancient asexual fungus.</title>
        <authorList>
            <person name="Corradi N."/>
            <person name="Sedzielewska K."/>
            <person name="Noel J."/>
            <person name="Charron P."/>
            <person name="Farinelli L."/>
            <person name="Marton T."/>
            <person name="Kruger M."/>
            <person name="Pelin A."/>
            <person name="Brachmann A."/>
            <person name="Corradi N."/>
        </authorList>
    </citation>
    <scope>NUCLEOTIDE SEQUENCE [LARGE SCALE GENOMIC DNA]</scope>
    <source>
        <strain evidence="1 2">A1</strain>
    </source>
</reference>
<dbReference type="InterPro" id="IPR012337">
    <property type="entry name" value="RNaseH-like_sf"/>
</dbReference>
<proteinExistence type="predicted"/>
<dbReference type="VEuPathDB" id="FungiDB:RhiirA1_474561"/>
<dbReference type="PANTHER" id="PTHR23272:SF184">
    <property type="entry name" value="OS03G0311250 PROTEIN"/>
    <property type="match status" value="1"/>
</dbReference>
<sequence>MNRQWCSAYILNLAAQQEIKIIDDEIVKIRELMKKIKHSTLRCNRLQKLCLIENLTYYKSQLDNTLTLLELLEKAIVLLSAFLYPIISDVRFLFFEIQQHLNDYIGKKEFSQSEVVSLILQKIDKYWEIVDSFTLMSKVLDLCIKFTLFFAGEESTNAINAVKRRFSEYHTLISQPAVINHNNGEVASTCNYFHQLKKRRLNNSTTLNITRLSTGIYEEIDQYLALPCDDNVVPLL</sequence>
<organism evidence="1 2">
    <name type="scientific">Rhizophagus irregularis</name>
    <dbReference type="NCBI Taxonomy" id="588596"/>
    <lineage>
        <taxon>Eukaryota</taxon>
        <taxon>Fungi</taxon>
        <taxon>Fungi incertae sedis</taxon>
        <taxon>Mucoromycota</taxon>
        <taxon>Glomeromycotina</taxon>
        <taxon>Glomeromycetes</taxon>
        <taxon>Glomerales</taxon>
        <taxon>Glomeraceae</taxon>
        <taxon>Rhizophagus</taxon>
    </lineage>
</organism>
<comment type="caution">
    <text evidence="1">The sequence shown here is derived from an EMBL/GenBank/DDBJ whole genome shotgun (WGS) entry which is preliminary data.</text>
</comment>
<dbReference type="Proteomes" id="UP000232688">
    <property type="component" value="Unassembled WGS sequence"/>
</dbReference>
<dbReference type="AlphaFoldDB" id="A0A2N0QYC2"/>
<name>A0A2N0QYC2_9GLOM</name>
<dbReference type="SUPFAM" id="SSF53098">
    <property type="entry name" value="Ribonuclease H-like"/>
    <property type="match status" value="1"/>
</dbReference>
<dbReference type="VEuPathDB" id="FungiDB:RhiirFUN_024376"/>
<dbReference type="EMBL" id="LLXH01002295">
    <property type="protein sequence ID" value="PKC56065.1"/>
    <property type="molecule type" value="Genomic_DNA"/>
</dbReference>
<dbReference type="PANTHER" id="PTHR23272">
    <property type="entry name" value="BED FINGER-RELATED"/>
    <property type="match status" value="1"/>
</dbReference>